<accession>A0A4R0GYA6</accession>
<keyword evidence="3" id="KW-1003">Cell membrane</keyword>
<dbReference type="InterPro" id="IPR000515">
    <property type="entry name" value="MetI-like"/>
</dbReference>
<gene>
    <name evidence="9" type="ORF">E0H45_36095</name>
</gene>
<dbReference type="CDD" id="cd06261">
    <property type="entry name" value="TM_PBP2"/>
    <property type="match status" value="1"/>
</dbReference>
<proteinExistence type="inferred from homology"/>
<dbReference type="AlphaFoldDB" id="A0A4R0GYA6"/>
<dbReference type="GO" id="GO:0005886">
    <property type="term" value="C:plasma membrane"/>
    <property type="evidence" value="ECO:0007669"/>
    <property type="project" value="UniProtKB-SubCell"/>
</dbReference>
<comment type="caution">
    <text evidence="9">The sequence shown here is derived from an EMBL/GenBank/DDBJ whole genome shotgun (WGS) entry which is preliminary data.</text>
</comment>
<evidence type="ECO:0000256" key="7">
    <source>
        <dbReference type="RuleBase" id="RU363032"/>
    </source>
</evidence>
<evidence type="ECO:0000256" key="4">
    <source>
        <dbReference type="ARBA" id="ARBA00022692"/>
    </source>
</evidence>
<evidence type="ECO:0000256" key="6">
    <source>
        <dbReference type="ARBA" id="ARBA00023136"/>
    </source>
</evidence>
<protein>
    <submittedName>
        <fullName evidence="9">Carbohydrate ABC transporter permease</fullName>
    </submittedName>
</protein>
<feature type="transmembrane region" description="Helical" evidence="7">
    <location>
        <begin position="231"/>
        <end position="250"/>
    </location>
</feature>
<dbReference type="PROSITE" id="PS50928">
    <property type="entry name" value="ABC_TM1"/>
    <property type="match status" value="1"/>
</dbReference>
<dbReference type="GO" id="GO:0055085">
    <property type="term" value="P:transmembrane transport"/>
    <property type="evidence" value="ECO:0007669"/>
    <property type="project" value="InterPro"/>
</dbReference>
<evidence type="ECO:0000256" key="1">
    <source>
        <dbReference type="ARBA" id="ARBA00004651"/>
    </source>
</evidence>
<name>A0A4R0GYA6_9ACTN</name>
<comment type="similarity">
    <text evidence="7">Belongs to the binding-protein-dependent transport system permease family.</text>
</comment>
<feature type="domain" description="ABC transmembrane type-1" evidence="8">
    <location>
        <begin position="59"/>
        <end position="250"/>
    </location>
</feature>
<comment type="subcellular location">
    <subcellularLocation>
        <location evidence="1 7">Cell membrane</location>
        <topology evidence="1 7">Multi-pass membrane protein</topology>
    </subcellularLocation>
</comment>
<dbReference type="OrthoDB" id="3568785at2"/>
<evidence type="ECO:0000259" key="8">
    <source>
        <dbReference type="PROSITE" id="PS50928"/>
    </source>
</evidence>
<keyword evidence="5 7" id="KW-1133">Transmembrane helix</keyword>
<sequence>MIALILTAVFIYPIYLVVLNAFKTQDAIYRYPGLPTLSLTWRNFVDVLTRPDGLFWTGLINSVQITVVGTLLSTVLAAMMAHYIVRSTGWFAKMLWVVIPLGVMIPPATTLLPLLRMMRDLGLIGSVFGLIVLYVAGSLPFGVLVFTGFMRTIPKELEEAAAMDGAGPVRTFWSIVFPLLRPAGASVVIFIAVGLWNDFITPLIILGPANGSTITVGMYRQISEHVSNYGAVFAYMVLATIPILVLFIFMQKHFVKGLLGGATKG</sequence>
<evidence type="ECO:0000313" key="9">
    <source>
        <dbReference type="EMBL" id="TCC03007.1"/>
    </source>
</evidence>
<dbReference type="Gene3D" id="1.10.3720.10">
    <property type="entry name" value="MetI-like"/>
    <property type="match status" value="1"/>
</dbReference>
<reference evidence="9 10" key="1">
    <citation type="submission" date="2019-02" db="EMBL/GenBank/DDBJ databases">
        <title>Kribbella capetownensis sp. nov. and Kribbella speibonae sp. nov., isolated from soil.</title>
        <authorList>
            <person name="Curtis S.M."/>
            <person name="Norton I."/>
            <person name="Everest G.J."/>
            <person name="Meyers P.R."/>
        </authorList>
    </citation>
    <scope>NUCLEOTIDE SEQUENCE [LARGE SCALE GENOMIC DNA]</scope>
    <source>
        <strain evidence="9 10">KCTC 29219</strain>
    </source>
</reference>
<keyword evidence="10" id="KW-1185">Reference proteome</keyword>
<evidence type="ECO:0000313" key="10">
    <source>
        <dbReference type="Proteomes" id="UP000292346"/>
    </source>
</evidence>
<dbReference type="PANTHER" id="PTHR43744:SF12">
    <property type="entry name" value="ABC TRANSPORTER PERMEASE PROTEIN MG189-RELATED"/>
    <property type="match status" value="1"/>
</dbReference>
<evidence type="ECO:0000256" key="3">
    <source>
        <dbReference type="ARBA" id="ARBA00022475"/>
    </source>
</evidence>
<keyword evidence="6 7" id="KW-0472">Membrane</keyword>
<organism evidence="9 10">
    <name type="scientific">Kribbella soli</name>
    <dbReference type="NCBI Taxonomy" id="1124743"/>
    <lineage>
        <taxon>Bacteria</taxon>
        <taxon>Bacillati</taxon>
        <taxon>Actinomycetota</taxon>
        <taxon>Actinomycetes</taxon>
        <taxon>Propionibacteriales</taxon>
        <taxon>Kribbellaceae</taxon>
        <taxon>Kribbella</taxon>
    </lineage>
</organism>
<dbReference type="Pfam" id="PF00528">
    <property type="entry name" value="BPD_transp_1"/>
    <property type="match status" value="1"/>
</dbReference>
<keyword evidence="2 7" id="KW-0813">Transport</keyword>
<feature type="transmembrane region" description="Helical" evidence="7">
    <location>
        <begin position="90"/>
        <end position="115"/>
    </location>
</feature>
<dbReference type="SUPFAM" id="SSF161098">
    <property type="entry name" value="MetI-like"/>
    <property type="match status" value="1"/>
</dbReference>
<dbReference type="InterPro" id="IPR035906">
    <property type="entry name" value="MetI-like_sf"/>
</dbReference>
<evidence type="ECO:0000256" key="2">
    <source>
        <dbReference type="ARBA" id="ARBA00022448"/>
    </source>
</evidence>
<dbReference type="PANTHER" id="PTHR43744">
    <property type="entry name" value="ABC TRANSPORTER PERMEASE PROTEIN MG189-RELATED-RELATED"/>
    <property type="match status" value="1"/>
</dbReference>
<dbReference type="Proteomes" id="UP000292346">
    <property type="component" value="Unassembled WGS sequence"/>
</dbReference>
<feature type="transmembrane region" description="Helical" evidence="7">
    <location>
        <begin position="127"/>
        <end position="150"/>
    </location>
</feature>
<feature type="transmembrane region" description="Helical" evidence="7">
    <location>
        <begin position="54"/>
        <end position="78"/>
    </location>
</feature>
<keyword evidence="4 7" id="KW-0812">Transmembrane</keyword>
<evidence type="ECO:0000256" key="5">
    <source>
        <dbReference type="ARBA" id="ARBA00022989"/>
    </source>
</evidence>
<dbReference type="EMBL" id="SJJZ01000005">
    <property type="protein sequence ID" value="TCC03007.1"/>
    <property type="molecule type" value="Genomic_DNA"/>
</dbReference>